<feature type="domain" description="D-isomer specific 2-hydroxyacid dehydrogenase NAD-binding" evidence="3">
    <location>
        <begin position="245"/>
        <end position="358"/>
    </location>
</feature>
<sequence length="395" mass="43482">MASATAGIGPNDVLLVFLPDRTAPDADWITRIEGTYPGLKVRLVSQADPSTGQVRDVNSLPAEVWDGVTLLVSHWPPRTTDTKVFSYAVQTTIKPKTTLPNLRFVQVPSAGADRWIGHETFQRPGVTIATGNGTHAPQIAEWVIGTWLMARHHFLQFAAYMPTGNSWEHRFDYMGEDSTNTRIGILGYGAIGRQVAKLAAAFGMEVYAYTRSERSTPESRADPDTYCVPGTGDPDGLLPSKWFHGTETDDINKFLSQNLDLLVVATPLTASTTKLLGSDQFAVLDQSRTGNLRNGKPKPKTYVINIARGKVIDTDAILHALHNYQISGAALDVTDPEPLPADHALWKAPNVFIAPHVSWQSNHMRERLLGVLELNLERLHAGKPLVNVLHKELKY</sequence>
<keyword evidence="2" id="KW-0520">NAD</keyword>
<dbReference type="EMBL" id="JAWCUI010000067">
    <property type="protein sequence ID" value="KAL1889960.1"/>
    <property type="molecule type" value="Genomic_DNA"/>
</dbReference>
<evidence type="ECO:0000256" key="1">
    <source>
        <dbReference type="ARBA" id="ARBA00023002"/>
    </source>
</evidence>
<dbReference type="Pfam" id="PF02826">
    <property type="entry name" value="2-Hacid_dh_C"/>
    <property type="match status" value="2"/>
</dbReference>
<dbReference type="PANTHER" id="PTHR43333">
    <property type="entry name" value="2-HACID_DH_C DOMAIN-CONTAINING PROTEIN"/>
    <property type="match status" value="1"/>
</dbReference>
<dbReference type="Proteomes" id="UP001583186">
    <property type="component" value="Unassembled WGS sequence"/>
</dbReference>
<proteinExistence type="predicted"/>
<dbReference type="InterPro" id="IPR029752">
    <property type="entry name" value="D-isomer_DH_CS1"/>
</dbReference>
<gene>
    <name evidence="4" type="ORF">Sste5346_008538</name>
</gene>
<dbReference type="CDD" id="cd12163">
    <property type="entry name" value="2-Hacid_dh_5"/>
    <property type="match status" value="1"/>
</dbReference>
<evidence type="ECO:0000259" key="3">
    <source>
        <dbReference type="Pfam" id="PF02826"/>
    </source>
</evidence>
<organism evidence="4 5">
    <name type="scientific">Sporothrix stenoceras</name>
    <dbReference type="NCBI Taxonomy" id="5173"/>
    <lineage>
        <taxon>Eukaryota</taxon>
        <taxon>Fungi</taxon>
        <taxon>Dikarya</taxon>
        <taxon>Ascomycota</taxon>
        <taxon>Pezizomycotina</taxon>
        <taxon>Sordariomycetes</taxon>
        <taxon>Sordariomycetidae</taxon>
        <taxon>Ophiostomatales</taxon>
        <taxon>Ophiostomataceae</taxon>
        <taxon>Sporothrix</taxon>
    </lineage>
</organism>
<dbReference type="Gene3D" id="3.40.50.720">
    <property type="entry name" value="NAD(P)-binding Rossmann-like Domain"/>
    <property type="match status" value="2"/>
</dbReference>
<reference evidence="4 5" key="1">
    <citation type="journal article" date="2024" name="IMA Fungus">
        <title>IMA Genome - F19 : A genome assembly and annotation guide to empower mycologists, including annotated draft genome sequences of Ceratocystis pirilliformis, Diaporthe australafricana, Fusarium ophioides, Paecilomyces lecythidis, and Sporothrix stenoceras.</title>
        <authorList>
            <person name="Aylward J."/>
            <person name="Wilson A.M."/>
            <person name="Visagie C.M."/>
            <person name="Spraker J."/>
            <person name="Barnes I."/>
            <person name="Buitendag C."/>
            <person name="Ceriani C."/>
            <person name="Del Mar Angel L."/>
            <person name="du Plessis D."/>
            <person name="Fuchs T."/>
            <person name="Gasser K."/>
            <person name="Kramer D."/>
            <person name="Li W."/>
            <person name="Munsamy K."/>
            <person name="Piso A."/>
            <person name="Price J.L."/>
            <person name="Sonnekus B."/>
            <person name="Thomas C."/>
            <person name="van der Nest A."/>
            <person name="van Dijk A."/>
            <person name="van Heerden A."/>
            <person name="van Vuuren N."/>
            <person name="Yilmaz N."/>
            <person name="Duong T.A."/>
            <person name="van der Merwe N.A."/>
            <person name="Wingfield M.J."/>
            <person name="Wingfield B.D."/>
        </authorList>
    </citation>
    <scope>NUCLEOTIDE SEQUENCE [LARGE SCALE GENOMIC DNA]</scope>
    <source>
        <strain evidence="4 5">CMW 5346</strain>
    </source>
</reference>
<keyword evidence="1" id="KW-0560">Oxidoreductase</keyword>
<keyword evidence="5" id="KW-1185">Reference proteome</keyword>
<evidence type="ECO:0000256" key="2">
    <source>
        <dbReference type="ARBA" id="ARBA00023027"/>
    </source>
</evidence>
<protein>
    <recommendedName>
        <fullName evidence="3">D-isomer specific 2-hydroxyacid dehydrogenase NAD-binding domain-containing protein</fullName>
    </recommendedName>
</protein>
<dbReference type="PROSITE" id="PS00065">
    <property type="entry name" value="D_2_HYDROXYACID_DH_1"/>
    <property type="match status" value="1"/>
</dbReference>
<comment type="caution">
    <text evidence="4">The sequence shown here is derived from an EMBL/GenBank/DDBJ whole genome shotgun (WGS) entry which is preliminary data.</text>
</comment>
<feature type="domain" description="D-isomer specific 2-hydroxyacid dehydrogenase NAD-binding" evidence="3">
    <location>
        <begin position="147"/>
        <end position="217"/>
    </location>
</feature>
<dbReference type="SUPFAM" id="SSF51735">
    <property type="entry name" value="NAD(P)-binding Rossmann-fold domains"/>
    <property type="match status" value="1"/>
</dbReference>
<accession>A0ABR3YNL3</accession>
<name>A0ABR3YNL3_9PEZI</name>
<dbReference type="PANTHER" id="PTHR43333:SF1">
    <property type="entry name" value="D-ISOMER SPECIFIC 2-HYDROXYACID DEHYDROGENASE NAD-BINDING DOMAIN-CONTAINING PROTEIN"/>
    <property type="match status" value="1"/>
</dbReference>
<dbReference type="InterPro" id="IPR036291">
    <property type="entry name" value="NAD(P)-bd_dom_sf"/>
</dbReference>
<evidence type="ECO:0000313" key="4">
    <source>
        <dbReference type="EMBL" id="KAL1889960.1"/>
    </source>
</evidence>
<evidence type="ECO:0000313" key="5">
    <source>
        <dbReference type="Proteomes" id="UP001583186"/>
    </source>
</evidence>
<dbReference type="InterPro" id="IPR006140">
    <property type="entry name" value="D-isomer_DH_NAD-bd"/>
</dbReference>